<accession>A0A3S4HSA2</accession>
<dbReference type="EMBL" id="LR134190">
    <property type="protein sequence ID" value="VEB50753.1"/>
    <property type="molecule type" value="Genomic_DNA"/>
</dbReference>
<evidence type="ECO:0000313" key="1">
    <source>
        <dbReference type="EMBL" id="VEB50753.1"/>
    </source>
</evidence>
<reference evidence="1 2" key="1">
    <citation type="submission" date="2018-12" db="EMBL/GenBank/DDBJ databases">
        <authorList>
            <consortium name="Pathogen Informatics"/>
        </authorList>
    </citation>
    <scope>NUCLEOTIDE SEQUENCE [LARGE SCALE GENOMIC DNA]</scope>
    <source>
        <strain evidence="1 2">NCTC6754</strain>
    </source>
</reference>
<dbReference type="AlphaFoldDB" id="A0A3S4HSA2"/>
<sequence length="90" mass="9619">MINNRFIAAPIQLTGFIPAAAQVAEVAVAYQQSALDTASFVTVDATILGLPDGVAPQRYLFSSGKYQYSLMLESGSDRQTFGITLCAWAV</sequence>
<dbReference type="Proteomes" id="UP000269208">
    <property type="component" value="Chromosome"/>
</dbReference>
<keyword evidence="1" id="KW-0808">Transferase</keyword>
<dbReference type="GO" id="GO:0032259">
    <property type="term" value="P:methylation"/>
    <property type="evidence" value="ECO:0007669"/>
    <property type="project" value="UniProtKB-KW"/>
</dbReference>
<keyword evidence="1" id="KW-0489">Methyltransferase</keyword>
<proteinExistence type="predicted"/>
<evidence type="ECO:0000313" key="2">
    <source>
        <dbReference type="Proteomes" id="UP000269208"/>
    </source>
</evidence>
<gene>
    <name evidence="1" type="ORF">NCTC6754_00436</name>
</gene>
<name>A0A3S4HSA2_SALET</name>
<organism evidence="1 2">
    <name type="scientific">Salmonella enterica I</name>
    <dbReference type="NCBI Taxonomy" id="59201"/>
    <lineage>
        <taxon>Bacteria</taxon>
        <taxon>Pseudomonadati</taxon>
        <taxon>Pseudomonadota</taxon>
        <taxon>Gammaproteobacteria</taxon>
        <taxon>Enterobacterales</taxon>
        <taxon>Enterobacteriaceae</taxon>
        <taxon>Salmonella</taxon>
    </lineage>
</organism>
<protein>
    <submittedName>
        <fullName evidence="1">Hydroxymethyltransferase</fullName>
    </submittedName>
</protein>
<dbReference type="GO" id="GO:0008168">
    <property type="term" value="F:methyltransferase activity"/>
    <property type="evidence" value="ECO:0007669"/>
    <property type="project" value="UniProtKB-KW"/>
</dbReference>